<dbReference type="EMBL" id="CAIF01000109">
    <property type="protein sequence ID" value="CCH44140.1"/>
    <property type="molecule type" value="Genomic_DNA"/>
</dbReference>
<dbReference type="InParanoid" id="K0KG57"/>
<dbReference type="HOGENOM" id="CLU_998210_0_0_1"/>
<dbReference type="Proteomes" id="UP000009328">
    <property type="component" value="Unassembled WGS sequence"/>
</dbReference>
<keyword evidence="3" id="KW-1185">Reference proteome</keyword>
<reference evidence="2 3" key="1">
    <citation type="journal article" date="2012" name="Eukaryot. Cell">
        <title>Draft genome sequence of Wickerhamomyces ciferrii NRRL Y-1031 F-60-10.</title>
        <authorList>
            <person name="Schneider J."/>
            <person name="Andrea H."/>
            <person name="Blom J."/>
            <person name="Jaenicke S."/>
            <person name="Ruckert C."/>
            <person name="Schorsch C."/>
            <person name="Szczepanowski R."/>
            <person name="Farwick M."/>
            <person name="Goesmann A."/>
            <person name="Puhler A."/>
            <person name="Schaffer S."/>
            <person name="Tauch A."/>
            <person name="Kohler T."/>
            <person name="Brinkrolf K."/>
        </authorList>
    </citation>
    <scope>NUCLEOTIDE SEQUENCE [LARGE SCALE GENOMIC DNA]</scope>
    <source>
        <strain evidence="3">ATCC 14091 / BCRC 22168 / CBS 111 / JCM 3599 / NBRC 0793 / NRRL Y-1031 F-60-10</strain>
    </source>
</reference>
<gene>
    <name evidence="2" type="ORF">BN7_3698</name>
</gene>
<evidence type="ECO:0000256" key="1">
    <source>
        <dbReference type="SAM" id="MobiDB-lite"/>
    </source>
</evidence>
<name>K0KG57_WICCF</name>
<proteinExistence type="predicted"/>
<accession>K0KG57</accession>
<protein>
    <submittedName>
        <fullName evidence="2">Uncharacterized protein</fullName>
    </submittedName>
</protein>
<dbReference type="AlphaFoldDB" id="K0KG57"/>
<feature type="compositionally biased region" description="Basic and acidic residues" evidence="1">
    <location>
        <begin position="239"/>
        <end position="248"/>
    </location>
</feature>
<organism evidence="2 3">
    <name type="scientific">Wickerhamomyces ciferrii (strain ATCC 14091 / BCRC 22168 / CBS 111 / JCM 3599 / NBRC 0793 / NRRL Y-1031 F-60-10)</name>
    <name type="common">Yeast</name>
    <name type="synonym">Pichia ciferrii</name>
    <dbReference type="NCBI Taxonomy" id="1206466"/>
    <lineage>
        <taxon>Eukaryota</taxon>
        <taxon>Fungi</taxon>
        <taxon>Dikarya</taxon>
        <taxon>Ascomycota</taxon>
        <taxon>Saccharomycotina</taxon>
        <taxon>Saccharomycetes</taxon>
        <taxon>Phaffomycetales</taxon>
        <taxon>Wickerhamomycetaceae</taxon>
        <taxon>Wickerhamomyces</taxon>
    </lineage>
</organism>
<comment type="caution">
    <text evidence="2">The sequence shown here is derived from an EMBL/GenBank/DDBJ whole genome shotgun (WGS) entry which is preliminary data.</text>
</comment>
<sequence length="279" mass="32530">MREVINGIPELLYTRAEVLMISFIGPFMKMMIDEFGHEDNLIHFTRDKQCCSVLFPLHNDGRLSTVELENGQVLLQLYKTHIGSNAAPFNYNNLYPKLKFPVESKEVCLKLGELTEAECLGKSELYIRSNMLFFNFYTGFERTYNYREKEKVQKTLQNRARNHVDHNTELMRKFIHQVLIRKLFDEKVQKFKLRQQDEEEDDDGLAYDIDELEIADYPDPDPSVLLEPETSKLKNKVKRSNDQSEAERVQPQIDYPDIPIGGRSSPLLNSRSVSPFGRT</sequence>
<evidence type="ECO:0000313" key="3">
    <source>
        <dbReference type="Proteomes" id="UP000009328"/>
    </source>
</evidence>
<evidence type="ECO:0000313" key="2">
    <source>
        <dbReference type="EMBL" id="CCH44140.1"/>
    </source>
</evidence>
<feature type="region of interest" description="Disordered" evidence="1">
    <location>
        <begin position="215"/>
        <end position="279"/>
    </location>
</feature>